<keyword evidence="5" id="KW-1185">Reference proteome</keyword>
<feature type="signal peptide" evidence="2">
    <location>
        <begin position="1"/>
        <end position="49"/>
    </location>
</feature>
<sequence>MDPTPDALCPGCFTDPGGTHPCPHCGYAAARRARTLTLLLAALWGPAMAADDPSVASDYQAVAGHTPAAGDPPIASPAPTDPWAPAPTSVPVVPAPATVTAPLVEAPPPRHQGSLDLRVQPVPPSTAVPAPESLSAPAPDPVTPPLGQVAEPVSGPGSAAILAACWTPEQLKGRPGERKIKQRLPADHSPPERLLARHPYPPLGGEFARSLRSVTPVNGRKLIALTFDLCEQSNEVTGYDGELVDTLRAANAKATFYAGGKWMRSHPERTRQLMADPLFELGNHAWTHGNLRVLDGREMEDQIHWTQAQYELLREDLLARPCAQPHAAAGHDSIPVLPQTFRYPYGTCNATSLAAVAAAGLYPVQWSIVTGDPAAGQSAAQIVRGVLASLKPGAIVVAHGNGRGWHTAEAMKTLIPALRKRGYDLVTVSELIAAGTPHLVDECYEEKPGDNHRYDKLFGKGTE</sequence>
<feature type="chain" id="PRO_5015004841" description="NodB homology domain-containing protein" evidence="2">
    <location>
        <begin position="50"/>
        <end position="463"/>
    </location>
</feature>
<name>A0A2K8U885_9GAMM</name>
<feature type="region of interest" description="Disordered" evidence="1">
    <location>
        <begin position="64"/>
        <end position="153"/>
    </location>
</feature>
<keyword evidence="2" id="KW-0732">Signal</keyword>
<evidence type="ECO:0000256" key="2">
    <source>
        <dbReference type="SAM" id="SignalP"/>
    </source>
</evidence>
<evidence type="ECO:0000313" key="4">
    <source>
        <dbReference type="EMBL" id="AUB81619.1"/>
    </source>
</evidence>
<dbReference type="KEGG" id="tsy:THSYN_12055"/>
<reference evidence="4 5" key="1">
    <citation type="submission" date="2017-03" db="EMBL/GenBank/DDBJ databases">
        <title>Complete genome sequence of Candidatus 'Thiodictyon syntrophicum' sp. nov. strain Cad16T, a photolithoautotroph purple sulfur bacterium isolated from an alpine meromictic lake.</title>
        <authorList>
            <person name="Luedin S.M."/>
            <person name="Pothier J.F."/>
            <person name="Danza F."/>
            <person name="Storelli N."/>
            <person name="Wittwer M."/>
            <person name="Tonolla M."/>
        </authorList>
    </citation>
    <scope>NUCLEOTIDE SEQUENCE [LARGE SCALE GENOMIC DNA]</scope>
    <source>
        <strain evidence="4 5">Cad16T</strain>
    </source>
</reference>
<dbReference type="Proteomes" id="UP000232638">
    <property type="component" value="Chromosome"/>
</dbReference>
<accession>A0A2K8U885</accession>
<dbReference type="AlphaFoldDB" id="A0A2K8U885"/>
<dbReference type="OrthoDB" id="276604at2"/>
<dbReference type="RefSeq" id="WP_100919383.1">
    <property type="nucleotide sequence ID" value="NZ_CP020370.1"/>
</dbReference>
<dbReference type="InterPro" id="IPR050248">
    <property type="entry name" value="Polysacc_deacetylase_ArnD"/>
</dbReference>
<dbReference type="PROSITE" id="PS51677">
    <property type="entry name" value="NODB"/>
    <property type="match status" value="1"/>
</dbReference>
<dbReference type="EMBL" id="CP020370">
    <property type="protein sequence ID" value="AUB81619.1"/>
    <property type="molecule type" value="Genomic_DNA"/>
</dbReference>
<dbReference type="GO" id="GO:0005975">
    <property type="term" value="P:carbohydrate metabolic process"/>
    <property type="evidence" value="ECO:0007669"/>
    <property type="project" value="InterPro"/>
</dbReference>
<organism evidence="4 5">
    <name type="scientific">Candidatus Thiodictyon syntrophicum</name>
    <dbReference type="NCBI Taxonomy" id="1166950"/>
    <lineage>
        <taxon>Bacteria</taxon>
        <taxon>Pseudomonadati</taxon>
        <taxon>Pseudomonadota</taxon>
        <taxon>Gammaproteobacteria</taxon>
        <taxon>Chromatiales</taxon>
        <taxon>Chromatiaceae</taxon>
        <taxon>Thiodictyon</taxon>
    </lineage>
</organism>
<evidence type="ECO:0000313" key="5">
    <source>
        <dbReference type="Proteomes" id="UP000232638"/>
    </source>
</evidence>
<gene>
    <name evidence="4" type="ORF">THSYN_12055</name>
</gene>
<dbReference type="Gene3D" id="3.20.20.370">
    <property type="entry name" value="Glycoside hydrolase/deacetylase"/>
    <property type="match status" value="1"/>
</dbReference>
<evidence type="ECO:0000256" key="1">
    <source>
        <dbReference type="SAM" id="MobiDB-lite"/>
    </source>
</evidence>
<evidence type="ECO:0000259" key="3">
    <source>
        <dbReference type="PROSITE" id="PS51677"/>
    </source>
</evidence>
<feature type="compositionally biased region" description="Pro residues" evidence="1">
    <location>
        <begin position="74"/>
        <end position="85"/>
    </location>
</feature>
<dbReference type="SUPFAM" id="SSF88713">
    <property type="entry name" value="Glycoside hydrolase/deacetylase"/>
    <property type="match status" value="1"/>
</dbReference>
<protein>
    <recommendedName>
        <fullName evidence="3">NodB homology domain-containing protein</fullName>
    </recommendedName>
</protein>
<feature type="domain" description="NodB homology" evidence="3">
    <location>
        <begin position="221"/>
        <end position="426"/>
    </location>
</feature>
<dbReference type="PANTHER" id="PTHR10587">
    <property type="entry name" value="GLYCOSYL TRANSFERASE-RELATED"/>
    <property type="match status" value="1"/>
</dbReference>
<dbReference type="PANTHER" id="PTHR10587:SF134">
    <property type="entry name" value="SECRETED PROTEIN"/>
    <property type="match status" value="1"/>
</dbReference>
<dbReference type="Pfam" id="PF01522">
    <property type="entry name" value="Polysacc_deac_1"/>
    <property type="match status" value="1"/>
</dbReference>
<dbReference type="GO" id="GO:0016810">
    <property type="term" value="F:hydrolase activity, acting on carbon-nitrogen (but not peptide) bonds"/>
    <property type="evidence" value="ECO:0007669"/>
    <property type="project" value="InterPro"/>
</dbReference>
<dbReference type="InterPro" id="IPR002509">
    <property type="entry name" value="NODB_dom"/>
</dbReference>
<feature type="compositionally biased region" description="Low complexity" evidence="1">
    <location>
        <begin position="86"/>
        <end position="104"/>
    </location>
</feature>
<proteinExistence type="predicted"/>
<dbReference type="InterPro" id="IPR011330">
    <property type="entry name" value="Glyco_hydro/deAcase_b/a-brl"/>
</dbReference>